<evidence type="ECO:0000313" key="1">
    <source>
        <dbReference type="EMBL" id="EQD59715.1"/>
    </source>
</evidence>
<dbReference type="InterPro" id="IPR014942">
    <property type="entry name" value="AbiEii"/>
</dbReference>
<protein>
    <submittedName>
        <fullName evidence="1">Uncharacterized protein</fullName>
    </submittedName>
</protein>
<accession>T1C0P7</accession>
<proteinExistence type="predicted"/>
<gene>
    <name evidence="1" type="ORF">B2A_03839</name>
</gene>
<reference evidence="1" key="1">
    <citation type="submission" date="2013-08" db="EMBL/GenBank/DDBJ databases">
        <authorList>
            <person name="Mendez C."/>
            <person name="Richter M."/>
            <person name="Ferrer M."/>
            <person name="Sanchez J."/>
        </authorList>
    </citation>
    <scope>NUCLEOTIDE SEQUENCE</scope>
</reference>
<dbReference type="EMBL" id="AUZZ01002552">
    <property type="protein sequence ID" value="EQD59715.1"/>
    <property type="molecule type" value="Genomic_DNA"/>
</dbReference>
<organism evidence="1">
    <name type="scientific">mine drainage metagenome</name>
    <dbReference type="NCBI Taxonomy" id="410659"/>
    <lineage>
        <taxon>unclassified sequences</taxon>
        <taxon>metagenomes</taxon>
        <taxon>ecological metagenomes</taxon>
    </lineage>
</organism>
<name>T1C0P7_9ZZZZ</name>
<reference evidence="1" key="2">
    <citation type="journal article" date="2014" name="ISME J.">
        <title>Microbial stratification in low pH oxic and suboxic macroscopic growths along an acid mine drainage.</title>
        <authorList>
            <person name="Mendez-Garcia C."/>
            <person name="Mesa V."/>
            <person name="Sprenger R.R."/>
            <person name="Richter M."/>
            <person name="Diez M.S."/>
            <person name="Solano J."/>
            <person name="Bargiela R."/>
            <person name="Golyshina O.V."/>
            <person name="Manteca A."/>
            <person name="Ramos J.L."/>
            <person name="Gallego J.R."/>
            <person name="Llorente I."/>
            <person name="Martins Dos Santos V.A."/>
            <person name="Jensen O.N."/>
            <person name="Pelaez A.I."/>
            <person name="Sanchez J."/>
            <person name="Ferrer M."/>
        </authorList>
    </citation>
    <scope>NUCLEOTIDE SEQUENCE</scope>
</reference>
<dbReference type="AlphaFoldDB" id="T1C0P7"/>
<comment type="caution">
    <text evidence="1">The sequence shown here is derived from an EMBL/GenBank/DDBJ whole genome shotgun (WGS) entry which is preliminary data.</text>
</comment>
<dbReference type="Pfam" id="PF08843">
    <property type="entry name" value="AbiEii"/>
    <property type="match status" value="1"/>
</dbReference>
<sequence length="121" mass="14751">MRAVWEDLPKPVPFDVYPLDEIAAEKLRCIIQRVQCRDLYDLHRLGEDLDVDFEQVVPLFERKTERKGFDPRMFSDRFETRIKTYRQKWDEEMSTHLGDPPRFDVVERMVRRRLRRARLLG</sequence>